<dbReference type="FunFam" id="1.10.240.10:FF:000001">
    <property type="entry name" value="Tyrosine--tRNA ligase"/>
    <property type="match status" value="1"/>
</dbReference>
<feature type="short sequence motif" description="'HIGH' region" evidence="8">
    <location>
        <begin position="64"/>
        <end position="73"/>
    </location>
</feature>
<evidence type="ECO:0000313" key="12">
    <source>
        <dbReference type="Proteomes" id="UP000016658"/>
    </source>
</evidence>
<evidence type="ECO:0000259" key="10">
    <source>
        <dbReference type="SMART" id="SM00363"/>
    </source>
</evidence>
<dbReference type="CDD" id="cd00165">
    <property type="entry name" value="S4"/>
    <property type="match status" value="1"/>
</dbReference>
<dbReference type="GO" id="GO:0004831">
    <property type="term" value="F:tyrosine-tRNA ligase activity"/>
    <property type="evidence" value="ECO:0007669"/>
    <property type="project" value="UniProtKB-UniRule"/>
</dbReference>
<gene>
    <name evidence="8" type="primary">tyrS</name>
    <name evidence="11" type="ORF">HMPREF0367_00509</name>
</gene>
<protein>
    <recommendedName>
        <fullName evidence="8">Tyrosine--tRNA ligase</fullName>
        <ecNumber evidence="8">6.1.1.1</ecNumber>
    </recommendedName>
    <alternativeName>
        <fullName evidence="8">Tyrosyl-tRNA synthetase</fullName>
        <shortName evidence="8">TyrRS</shortName>
    </alternativeName>
</protein>
<dbReference type="InterPro" id="IPR002307">
    <property type="entry name" value="Tyr-tRNA-ligase"/>
</dbReference>
<evidence type="ECO:0000256" key="5">
    <source>
        <dbReference type="ARBA" id="ARBA00022917"/>
    </source>
</evidence>
<dbReference type="PANTHER" id="PTHR11766">
    <property type="entry name" value="TYROSYL-TRNA SYNTHETASE"/>
    <property type="match status" value="1"/>
</dbReference>
<dbReference type="InterPro" id="IPR002305">
    <property type="entry name" value="aa-tRNA-synth_Ic"/>
</dbReference>
<keyword evidence="5 8" id="KW-0648">Protein biosynthesis</keyword>
<keyword evidence="1 8" id="KW-0436">Ligase</keyword>
<dbReference type="SUPFAM" id="SSF52374">
    <property type="entry name" value="Nucleotidylyl transferase"/>
    <property type="match status" value="1"/>
</dbReference>
<dbReference type="InterPro" id="IPR001412">
    <property type="entry name" value="aa-tRNA-synth_I_CS"/>
</dbReference>
<feature type="binding site" evidence="8">
    <location>
        <position position="186"/>
    </location>
    <ligand>
        <name>L-tyrosine</name>
        <dbReference type="ChEBI" id="CHEBI:58315"/>
    </ligand>
</feature>
<feature type="short sequence motif" description="'KMSKS' region" evidence="8">
    <location>
        <begin position="248"/>
        <end position="252"/>
    </location>
</feature>
<keyword evidence="4 9" id="KW-0694">RNA-binding</keyword>
<dbReference type="SMART" id="SM00363">
    <property type="entry name" value="S4"/>
    <property type="match status" value="1"/>
</dbReference>
<dbReference type="Gene3D" id="1.10.240.10">
    <property type="entry name" value="Tyrosyl-Transfer RNA Synthetase"/>
    <property type="match status" value="1"/>
</dbReference>
<dbReference type="CDD" id="cd00805">
    <property type="entry name" value="TyrRS_core"/>
    <property type="match status" value="1"/>
</dbReference>
<dbReference type="InterPro" id="IPR054608">
    <property type="entry name" value="SYY-like_C"/>
</dbReference>
<evidence type="ECO:0000256" key="8">
    <source>
        <dbReference type="HAMAP-Rule" id="MF_02006"/>
    </source>
</evidence>
<dbReference type="GO" id="GO:0005524">
    <property type="term" value="F:ATP binding"/>
    <property type="evidence" value="ECO:0007669"/>
    <property type="project" value="UniProtKB-UniRule"/>
</dbReference>
<name>U2PS22_9FIRM</name>
<dbReference type="EC" id="6.1.1.1" evidence="8"/>
<dbReference type="EMBL" id="AWVI01000021">
    <property type="protein sequence ID" value="ERK46574.1"/>
    <property type="molecule type" value="Genomic_DNA"/>
</dbReference>
<comment type="function">
    <text evidence="8">Catalyzes the attachment of tyrosine to tRNA(Tyr) in a two-step reaction: tyrosine is first activated by ATP to form Tyr-AMP and then transferred to the acceptor end of tRNA(Tyr).</text>
</comment>
<feature type="binding site" evidence="8">
    <location>
        <position position="59"/>
    </location>
    <ligand>
        <name>L-tyrosine</name>
        <dbReference type="ChEBI" id="CHEBI:58315"/>
    </ligand>
</feature>
<organism evidence="11 12">
    <name type="scientific">Faecalitalea cylindroides ATCC 27803</name>
    <dbReference type="NCBI Taxonomy" id="649755"/>
    <lineage>
        <taxon>Bacteria</taxon>
        <taxon>Bacillati</taxon>
        <taxon>Bacillota</taxon>
        <taxon>Erysipelotrichia</taxon>
        <taxon>Erysipelotrichales</taxon>
        <taxon>Erysipelotrichaceae</taxon>
        <taxon>Faecalitalea</taxon>
    </lineage>
</organism>
<keyword evidence="8" id="KW-0963">Cytoplasm</keyword>
<dbReference type="Pfam" id="PF22421">
    <property type="entry name" value="SYY_C-terminal"/>
    <property type="match status" value="1"/>
</dbReference>
<comment type="caution">
    <text evidence="11">The sequence shown here is derived from an EMBL/GenBank/DDBJ whole genome shotgun (WGS) entry which is preliminary data.</text>
</comment>
<dbReference type="PROSITE" id="PS00178">
    <property type="entry name" value="AA_TRNA_LIGASE_I"/>
    <property type="match status" value="1"/>
</dbReference>
<dbReference type="InterPro" id="IPR024107">
    <property type="entry name" value="Tyr-tRNA-ligase_bac_1"/>
</dbReference>
<dbReference type="HAMAP" id="MF_02006">
    <property type="entry name" value="Tyr_tRNA_synth_type1"/>
    <property type="match status" value="1"/>
</dbReference>
<feature type="binding site" evidence="8">
    <location>
        <position position="190"/>
    </location>
    <ligand>
        <name>L-tyrosine</name>
        <dbReference type="ChEBI" id="CHEBI:58315"/>
    </ligand>
</feature>
<evidence type="ECO:0000313" key="11">
    <source>
        <dbReference type="EMBL" id="ERK46574.1"/>
    </source>
</evidence>
<dbReference type="Gene3D" id="3.10.290.10">
    <property type="entry name" value="RNA-binding S4 domain"/>
    <property type="match status" value="1"/>
</dbReference>
<proteinExistence type="inferred from homology"/>
<comment type="catalytic activity">
    <reaction evidence="7 8">
        <text>tRNA(Tyr) + L-tyrosine + ATP = L-tyrosyl-tRNA(Tyr) + AMP + diphosphate + H(+)</text>
        <dbReference type="Rhea" id="RHEA:10220"/>
        <dbReference type="Rhea" id="RHEA-COMP:9706"/>
        <dbReference type="Rhea" id="RHEA-COMP:9707"/>
        <dbReference type="ChEBI" id="CHEBI:15378"/>
        <dbReference type="ChEBI" id="CHEBI:30616"/>
        <dbReference type="ChEBI" id="CHEBI:33019"/>
        <dbReference type="ChEBI" id="CHEBI:58315"/>
        <dbReference type="ChEBI" id="CHEBI:78442"/>
        <dbReference type="ChEBI" id="CHEBI:78536"/>
        <dbReference type="ChEBI" id="CHEBI:456215"/>
        <dbReference type="EC" id="6.1.1.1"/>
    </reaction>
</comment>
<evidence type="ECO:0000256" key="6">
    <source>
        <dbReference type="ARBA" id="ARBA00023146"/>
    </source>
</evidence>
<evidence type="ECO:0000256" key="9">
    <source>
        <dbReference type="PROSITE-ProRule" id="PRU00182"/>
    </source>
</evidence>
<dbReference type="InterPro" id="IPR036986">
    <property type="entry name" value="S4_RNA-bd_sf"/>
</dbReference>
<dbReference type="AlphaFoldDB" id="U2PS22"/>
<dbReference type="PATRIC" id="fig|649755.3.peg.466"/>
<evidence type="ECO:0000256" key="2">
    <source>
        <dbReference type="ARBA" id="ARBA00022741"/>
    </source>
</evidence>
<evidence type="ECO:0000256" key="3">
    <source>
        <dbReference type="ARBA" id="ARBA00022840"/>
    </source>
</evidence>
<dbReference type="NCBIfam" id="TIGR00234">
    <property type="entry name" value="tyrS"/>
    <property type="match status" value="1"/>
</dbReference>
<dbReference type="SUPFAM" id="SSF55174">
    <property type="entry name" value="Alpha-L RNA-binding motif"/>
    <property type="match status" value="1"/>
</dbReference>
<dbReference type="InterPro" id="IPR002942">
    <property type="entry name" value="S4_RNA-bd"/>
</dbReference>
<dbReference type="InterPro" id="IPR024088">
    <property type="entry name" value="Tyr-tRNA-ligase_bac-type"/>
</dbReference>
<feature type="binding site" evidence="8">
    <location>
        <position position="251"/>
    </location>
    <ligand>
        <name>ATP</name>
        <dbReference type="ChEBI" id="CHEBI:30616"/>
    </ligand>
</feature>
<keyword evidence="2 8" id="KW-0547">Nucleotide-binding</keyword>
<sequence>MNIHEVRWYRVYNVLIKGVFLLGGMNMNLFEELEWRGLVDNITSPEVKDAINNEKLTFYIGTDPTADSLHIGHYSSLLMAKRLEKHGHHPIMLVGGATGFIGDPKATGERNMLTQETLKANYDALHAQISKLWGFEMVNNLDWTKDISVIDFLRDYGKFFNVNYMINKETVKKRLDTGISYTEFSYMILQSLDFLHLYQEKNCTLQIGGQDQWGNITSGLELIRKKCGADVKCYGLTMPLITKADGTKFGKSESGTVWLDASKTSPYELYQFLFNTDDRKVIEYLKKLTFLTREQIEELEVSLQNEPHKRLAQKTLASEVVRDLHGQEGLDCALKITEALFKGKIQELTDDQKLDAIRNMEKLHCEQGKTLLETLVESGIASSRREAREWIKGNSIMVNGTKITDPDYMMTSDNHCVCVKNYSIIRRGKKNYYCLELK</sequence>
<comment type="subunit">
    <text evidence="8">Homodimer.</text>
</comment>
<dbReference type="GO" id="GO:0005829">
    <property type="term" value="C:cytosol"/>
    <property type="evidence" value="ECO:0007669"/>
    <property type="project" value="TreeGrafter"/>
</dbReference>
<accession>U2PS22</accession>
<dbReference type="PROSITE" id="PS50889">
    <property type="entry name" value="S4"/>
    <property type="match status" value="1"/>
</dbReference>
<reference evidence="11 12" key="1">
    <citation type="submission" date="2013-06" db="EMBL/GenBank/DDBJ databases">
        <authorList>
            <person name="Weinstock G."/>
            <person name="Sodergren E."/>
            <person name="Lobos E.A."/>
            <person name="Fulton L."/>
            <person name="Fulton R."/>
            <person name="Courtney L."/>
            <person name="Fronick C."/>
            <person name="O'Laughlin M."/>
            <person name="Godfrey J."/>
            <person name="Wilson R.M."/>
            <person name="Miner T."/>
            <person name="Farmer C."/>
            <person name="Delehaunty K."/>
            <person name="Cordes M."/>
            <person name="Minx P."/>
            <person name="Tomlinson C."/>
            <person name="Chen J."/>
            <person name="Wollam A."/>
            <person name="Pepin K.H."/>
            <person name="Bhonagiri V."/>
            <person name="Zhang X."/>
            <person name="Warren W."/>
            <person name="Mitreva M."/>
            <person name="Mardis E.R."/>
            <person name="Wilson R.K."/>
        </authorList>
    </citation>
    <scope>NUCLEOTIDE SEQUENCE [LARGE SCALE GENOMIC DNA]</scope>
    <source>
        <strain evidence="11 12">ATCC 27803</strain>
    </source>
</reference>
<comment type="similarity">
    <text evidence="8">Belongs to the class-I aminoacyl-tRNA synthetase family. TyrS type 1 subfamily.</text>
</comment>
<dbReference type="InterPro" id="IPR014729">
    <property type="entry name" value="Rossmann-like_a/b/a_fold"/>
</dbReference>
<dbReference type="Gene3D" id="3.40.50.620">
    <property type="entry name" value="HUPs"/>
    <property type="match status" value="1"/>
</dbReference>
<dbReference type="PANTHER" id="PTHR11766:SF0">
    <property type="entry name" value="TYROSINE--TRNA LIGASE, MITOCHONDRIAL"/>
    <property type="match status" value="1"/>
</dbReference>
<dbReference type="HOGENOM" id="CLU_024003_0_3_9"/>
<dbReference type="GO" id="GO:0003723">
    <property type="term" value="F:RNA binding"/>
    <property type="evidence" value="ECO:0007669"/>
    <property type="project" value="UniProtKB-KW"/>
</dbReference>
<dbReference type="GO" id="GO:0006437">
    <property type="term" value="P:tyrosyl-tRNA aminoacylation"/>
    <property type="evidence" value="ECO:0007669"/>
    <property type="project" value="UniProtKB-UniRule"/>
</dbReference>
<evidence type="ECO:0000256" key="4">
    <source>
        <dbReference type="ARBA" id="ARBA00022884"/>
    </source>
</evidence>
<dbReference type="PRINTS" id="PR01040">
    <property type="entry name" value="TRNASYNTHTYR"/>
</dbReference>
<evidence type="ECO:0000256" key="7">
    <source>
        <dbReference type="ARBA" id="ARBA00048248"/>
    </source>
</evidence>
<comment type="subcellular location">
    <subcellularLocation>
        <location evidence="8">Cytoplasm</location>
    </subcellularLocation>
</comment>
<dbReference type="Proteomes" id="UP000016658">
    <property type="component" value="Unassembled WGS sequence"/>
</dbReference>
<feature type="domain" description="RNA-binding S4" evidence="10">
    <location>
        <begin position="370"/>
        <end position="434"/>
    </location>
</feature>
<keyword evidence="3 8" id="KW-0067">ATP-binding</keyword>
<evidence type="ECO:0000256" key="1">
    <source>
        <dbReference type="ARBA" id="ARBA00022598"/>
    </source>
</evidence>
<dbReference type="Pfam" id="PF00579">
    <property type="entry name" value="tRNA-synt_1b"/>
    <property type="match status" value="1"/>
</dbReference>
<keyword evidence="6 8" id="KW-0030">Aminoacyl-tRNA synthetase</keyword>